<dbReference type="InterPro" id="IPR002999">
    <property type="entry name" value="Tudor"/>
</dbReference>
<gene>
    <name evidence="3" type="ORF">TrLO_g11632</name>
</gene>
<dbReference type="Proteomes" id="UP001165122">
    <property type="component" value="Unassembled WGS sequence"/>
</dbReference>
<dbReference type="EMBL" id="BRXW01000088">
    <property type="protein sequence ID" value="GMI05501.1"/>
    <property type="molecule type" value="Genomic_DNA"/>
</dbReference>
<name>A0A9W7F7K4_9STRA</name>
<feature type="compositionally biased region" description="Low complexity" evidence="1">
    <location>
        <begin position="165"/>
        <end position="182"/>
    </location>
</feature>
<organism evidence="3 4">
    <name type="scientific">Triparma laevis f. longispina</name>
    <dbReference type="NCBI Taxonomy" id="1714387"/>
    <lineage>
        <taxon>Eukaryota</taxon>
        <taxon>Sar</taxon>
        <taxon>Stramenopiles</taxon>
        <taxon>Ochrophyta</taxon>
        <taxon>Bolidophyceae</taxon>
        <taxon>Parmales</taxon>
        <taxon>Triparmaceae</taxon>
        <taxon>Triparma</taxon>
    </lineage>
</organism>
<sequence>MGSLPPATSCPLPPSSYNPHGAPFTLCIISGSTSSLERYRSESFHPLSCPLLIGRKPKVVPLQTTTIHIPPTYDGVSRKHLQIIRVCANKVKVKLCEKAINSCLIIRGGGRESREEDGRKEKVTVDKKESVDFNLGDTLILDRYNGKNASLVCHLLKNDDIYPKSNSNSNGSSSNVSIISNGNGHGNKDEGEMVEMAQNPKEVIKSKEDLEKEYNSLPSRVSNTLTGDRVKIKYTASCNYLIEKVQTNYFFGTVKSKRKSGSKLNVASYKIGFDDGTEDCFEHPATEVEMVEEGDLSKPNFSSGENEIGKLCEGQYQDEKNWYRGRIAGVEEGKSRVDIVYIDGDGEKNVPLSNVRLVKEEVEWVEKDPKGKFLIDGKEVTREEKVKHLIAQARDECEKEGRFNFFPSAIVQSPSKKRVTRKKRKPKKPTMKEIQDGQARTKVEEVMDDGHIFPMGSLESKVRDYRLRLARSSALKKLEYDNAKLLTQGSVASTVVMSSQATLSSGGDGGHDVSFKATEDMEGEGREGEGVLEAKDRPVVREMPLSLFQPLLQGVQGSDPLEAYNYLAMATSVMAPPFVSRSINVFEIIKGCKDVRRVTFLCNYVERAEKKYPSFRVTNTGGSVFSWDDFLGGICRPKEAVGEEELECAAVVVGCLGRFIEADFEGGGLDRDKARGRPISVFWRRGLRESLKQILKIVVESYLMLSPGAFVGYADVEFEAEESMMWLARILCLVFKIYEESGEDDGPFIVKDEIVKMGRAKERTELCKLLDEDVRKKVVKKLGKSVGKI</sequence>
<accession>A0A9W7F7K4</accession>
<dbReference type="OrthoDB" id="10395348at2759"/>
<evidence type="ECO:0000313" key="3">
    <source>
        <dbReference type="EMBL" id="GMI05501.1"/>
    </source>
</evidence>
<comment type="caution">
    <text evidence="3">The sequence shown here is derived from an EMBL/GenBank/DDBJ whole genome shotgun (WGS) entry which is preliminary data.</text>
</comment>
<dbReference type="AlphaFoldDB" id="A0A9W7F7K4"/>
<dbReference type="Gene3D" id="2.30.30.140">
    <property type="match status" value="1"/>
</dbReference>
<dbReference type="PROSITE" id="PS50304">
    <property type="entry name" value="TUDOR"/>
    <property type="match status" value="1"/>
</dbReference>
<evidence type="ECO:0000259" key="2">
    <source>
        <dbReference type="PROSITE" id="PS50304"/>
    </source>
</evidence>
<proteinExistence type="predicted"/>
<keyword evidence="4" id="KW-1185">Reference proteome</keyword>
<feature type="domain" description="Tudor" evidence="2">
    <location>
        <begin position="305"/>
        <end position="365"/>
    </location>
</feature>
<dbReference type="SUPFAM" id="SSF63748">
    <property type="entry name" value="Tudor/PWWP/MBT"/>
    <property type="match status" value="1"/>
</dbReference>
<feature type="region of interest" description="Disordered" evidence="1">
    <location>
        <begin position="164"/>
        <end position="190"/>
    </location>
</feature>
<protein>
    <recommendedName>
        <fullName evidence="2">Tudor domain-containing protein</fullName>
    </recommendedName>
</protein>
<dbReference type="Pfam" id="PF00567">
    <property type="entry name" value="TUDOR"/>
    <property type="match status" value="1"/>
</dbReference>
<reference evidence="4" key="1">
    <citation type="journal article" date="2023" name="Commun. Biol.">
        <title>Genome analysis of Parmales, the sister group of diatoms, reveals the evolutionary specialization of diatoms from phago-mixotrophs to photoautotrophs.</title>
        <authorList>
            <person name="Ban H."/>
            <person name="Sato S."/>
            <person name="Yoshikawa S."/>
            <person name="Yamada K."/>
            <person name="Nakamura Y."/>
            <person name="Ichinomiya M."/>
            <person name="Sato N."/>
            <person name="Blanc-Mathieu R."/>
            <person name="Endo H."/>
            <person name="Kuwata A."/>
            <person name="Ogata H."/>
        </authorList>
    </citation>
    <scope>NUCLEOTIDE SEQUENCE [LARGE SCALE GENOMIC DNA]</scope>
    <source>
        <strain evidence="4">NIES 3700</strain>
    </source>
</reference>
<evidence type="ECO:0000256" key="1">
    <source>
        <dbReference type="SAM" id="MobiDB-lite"/>
    </source>
</evidence>
<dbReference type="SMART" id="SM00333">
    <property type="entry name" value="TUDOR"/>
    <property type="match status" value="1"/>
</dbReference>
<evidence type="ECO:0000313" key="4">
    <source>
        <dbReference type="Proteomes" id="UP001165122"/>
    </source>
</evidence>